<evidence type="ECO:0000256" key="5">
    <source>
        <dbReference type="SAM" id="MobiDB-lite"/>
    </source>
</evidence>
<evidence type="ECO:0000256" key="3">
    <source>
        <dbReference type="ARBA" id="ARBA00022989"/>
    </source>
</evidence>
<evidence type="ECO:0000256" key="4">
    <source>
        <dbReference type="ARBA" id="ARBA00023136"/>
    </source>
</evidence>
<protein>
    <submittedName>
        <fullName evidence="9">HlyD family efflux transporter periplasmic adaptor subunit</fullName>
    </submittedName>
</protein>
<keyword evidence="10" id="KW-1185">Reference proteome</keyword>
<keyword evidence="2 6" id="KW-0812">Transmembrane</keyword>
<organism evidence="9 10">
    <name type="scientific">Acidovorax cavernicola</name>
    <dbReference type="NCBI Taxonomy" id="1675792"/>
    <lineage>
        <taxon>Bacteria</taxon>
        <taxon>Pseudomonadati</taxon>
        <taxon>Pseudomonadota</taxon>
        <taxon>Betaproteobacteria</taxon>
        <taxon>Burkholderiales</taxon>
        <taxon>Comamonadaceae</taxon>
        <taxon>Acidovorax</taxon>
    </lineage>
</organism>
<dbReference type="AlphaFoldDB" id="A0A9X8D756"/>
<comment type="caution">
    <text evidence="9">The sequence shown here is derived from an EMBL/GenBank/DDBJ whole genome shotgun (WGS) entry which is preliminary data.</text>
</comment>
<dbReference type="PRINTS" id="PR01490">
    <property type="entry name" value="RTXTOXIND"/>
</dbReference>
<keyword evidence="4 6" id="KW-0472">Membrane</keyword>
<gene>
    <name evidence="9" type="ORF">D3H34_08405</name>
</gene>
<comment type="subcellular location">
    <subcellularLocation>
        <location evidence="1">Membrane</location>
        <topology evidence="1">Single-pass membrane protein</topology>
    </subcellularLocation>
</comment>
<proteinExistence type="predicted"/>
<feature type="domain" description="AprE-like long alpha-helical hairpin" evidence="7">
    <location>
        <begin position="121"/>
        <end position="187"/>
    </location>
</feature>
<sequence>MNAVTLTPMPARTAPAQATSTASTASVWGPGGPDDFDEARASGSARVVWLVVLGLLAFFAWAWVFEIDEVSSGMGKVIPSSREQRIQSLEGGILAELRVHEGQIVEKGQVLAQLDPTRGESSVEETAARYRAALAGSVRLRAEVEGRDSLQFPAELKAHAQLVDSETALFRSRRGSLHDTVAGLGQALALVRKELDITRSLQIGGAASSVELIRLQRQATDLELKISEARSNYMVRSREELAKADAEVKSLSSVVRGRADSLERLTLNSPVRGIVKSLQVTTIGGVVPPNGSLLTLVPLDDQLLVEARISPRDIAFMRPGQEALVKITAYDYAVYGGLKGEIVTIAPDTQRDEVKPEIVYYPVLVRTASDALTDKAGRRMPIVPGMVTTADIRTGRKTVWDYLTKPLNKAREAMRER</sequence>
<dbReference type="EMBL" id="QXMN01000006">
    <property type="protein sequence ID" value="RIX82854.1"/>
    <property type="molecule type" value="Genomic_DNA"/>
</dbReference>
<feature type="domain" description="AprE-like beta-barrel" evidence="8">
    <location>
        <begin position="303"/>
        <end position="395"/>
    </location>
</feature>
<dbReference type="RefSeq" id="WP_119552990.1">
    <property type="nucleotide sequence ID" value="NZ_QXMN01000006.1"/>
</dbReference>
<dbReference type="PANTHER" id="PTHR30386:SF26">
    <property type="entry name" value="TRANSPORT PROTEIN COMB"/>
    <property type="match status" value="1"/>
</dbReference>
<feature type="region of interest" description="Disordered" evidence="5">
    <location>
        <begin position="1"/>
        <end position="30"/>
    </location>
</feature>
<dbReference type="OrthoDB" id="9775513at2"/>
<evidence type="ECO:0000256" key="1">
    <source>
        <dbReference type="ARBA" id="ARBA00004167"/>
    </source>
</evidence>
<evidence type="ECO:0000259" key="8">
    <source>
        <dbReference type="Pfam" id="PF26002"/>
    </source>
</evidence>
<reference evidence="9 10" key="1">
    <citation type="submission" date="2018-09" db="EMBL/GenBank/DDBJ databases">
        <title>Acidovorax cavernicola nov. sp. isolated from Gruta de las Maravillas (Aracena, Spain).</title>
        <authorList>
            <person name="Jurado V."/>
            <person name="Gutierrez-Patricio S."/>
            <person name="Gonzalez-Pimentel J.L."/>
            <person name="Miller A.Z."/>
            <person name="Laiz L."/>
            <person name="Saiz-Jimenez C."/>
        </authorList>
    </citation>
    <scope>NUCLEOTIDE SEQUENCE [LARGE SCALE GENOMIC DNA]</scope>
    <source>
        <strain evidence="9 10">1011MAR4D40.2</strain>
    </source>
</reference>
<dbReference type="GO" id="GO:0016020">
    <property type="term" value="C:membrane"/>
    <property type="evidence" value="ECO:0007669"/>
    <property type="project" value="UniProtKB-SubCell"/>
</dbReference>
<name>A0A9X8D756_9BURK</name>
<accession>A0A9X8D756</accession>
<dbReference type="SUPFAM" id="SSF111369">
    <property type="entry name" value="HlyD-like secretion proteins"/>
    <property type="match status" value="1"/>
</dbReference>
<evidence type="ECO:0000313" key="9">
    <source>
        <dbReference type="EMBL" id="RIX82854.1"/>
    </source>
</evidence>
<dbReference type="Pfam" id="PF26002">
    <property type="entry name" value="Beta-barrel_AprE"/>
    <property type="match status" value="1"/>
</dbReference>
<dbReference type="InterPro" id="IPR058982">
    <property type="entry name" value="Beta-barrel_AprE"/>
</dbReference>
<keyword evidence="3 6" id="KW-1133">Transmembrane helix</keyword>
<dbReference type="InterPro" id="IPR050739">
    <property type="entry name" value="MFP"/>
</dbReference>
<dbReference type="Proteomes" id="UP000265619">
    <property type="component" value="Unassembled WGS sequence"/>
</dbReference>
<dbReference type="PANTHER" id="PTHR30386">
    <property type="entry name" value="MEMBRANE FUSION SUBUNIT OF EMRAB-TOLC MULTIDRUG EFFLUX PUMP"/>
    <property type="match status" value="1"/>
</dbReference>
<evidence type="ECO:0000313" key="10">
    <source>
        <dbReference type="Proteomes" id="UP000265619"/>
    </source>
</evidence>
<evidence type="ECO:0000256" key="2">
    <source>
        <dbReference type="ARBA" id="ARBA00022692"/>
    </source>
</evidence>
<dbReference type="Gene3D" id="2.40.30.170">
    <property type="match status" value="1"/>
</dbReference>
<evidence type="ECO:0000256" key="6">
    <source>
        <dbReference type="SAM" id="Phobius"/>
    </source>
</evidence>
<dbReference type="Pfam" id="PF25994">
    <property type="entry name" value="HH_AprE"/>
    <property type="match status" value="1"/>
</dbReference>
<dbReference type="InterPro" id="IPR058781">
    <property type="entry name" value="HH_AprE-like"/>
</dbReference>
<evidence type="ECO:0000259" key="7">
    <source>
        <dbReference type="Pfam" id="PF25994"/>
    </source>
</evidence>
<feature type="compositionally biased region" description="Low complexity" evidence="5">
    <location>
        <begin position="11"/>
        <end position="26"/>
    </location>
</feature>
<dbReference type="Gene3D" id="2.40.50.100">
    <property type="match status" value="1"/>
</dbReference>
<feature type="transmembrane region" description="Helical" evidence="6">
    <location>
        <begin position="47"/>
        <end position="65"/>
    </location>
</feature>